<feature type="domain" description="Reverse transcriptase Ty1/copia-type" evidence="1">
    <location>
        <begin position="4"/>
        <end position="160"/>
    </location>
</feature>
<dbReference type="STRING" id="1276538.A0A1X7S7K5"/>
<evidence type="ECO:0000313" key="2">
    <source>
        <dbReference type="EMBL" id="SMQ55674.1"/>
    </source>
</evidence>
<dbReference type="Pfam" id="PF07727">
    <property type="entry name" value="RVT_2"/>
    <property type="match status" value="1"/>
</dbReference>
<dbReference type="InterPro" id="IPR043502">
    <property type="entry name" value="DNA/RNA_pol_sf"/>
</dbReference>
<proteinExistence type="predicted"/>
<dbReference type="AlphaFoldDB" id="A0A1X7S7K5"/>
<gene>
    <name evidence="2" type="ORF">ZT3D7_G10829</name>
</gene>
<dbReference type="SUPFAM" id="SSF56672">
    <property type="entry name" value="DNA/RNA polymerases"/>
    <property type="match status" value="1"/>
</dbReference>
<dbReference type="EMBL" id="LT853703">
    <property type="protein sequence ID" value="SMQ55674.1"/>
    <property type="molecule type" value="Genomic_DNA"/>
</dbReference>
<accession>A0A1X7S7K5</accession>
<sequence length="162" mass="18900">MSYKALFAIAAALDLEIEQMDVKTAFLYGLIQETVYVEQPHEFEEGSDNVCLLDRALYGLKQSPRTWYNTLTSYLNKIGFKPLVADISVFFRGHTFIAVYVDDLLIVRPKKPEIQEIKNQLSERFEMSDLGPCAYYLRITVRRDRVNRKIFLGQRAYVEKFL</sequence>
<reference evidence="2 3" key="1">
    <citation type="submission" date="2016-06" db="EMBL/GenBank/DDBJ databases">
        <authorList>
            <person name="Kjaerup R.B."/>
            <person name="Dalgaard T.S."/>
            <person name="Juul-Madsen H.R."/>
        </authorList>
    </citation>
    <scope>NUCLEOTIDE SEQUENCE [LARGE SCALE GENOMIC DNA]</scope>
</reference>
<protein>
    <recommendedName>
        <fullName evidence="1">Reverse transcriptase Ty1/copia-type domain-containing protein</fullName>
    </recommendedName>
</protein>
<evidence type="ECO:0000259" key="1">
    <source>
        <dbReference type="Pfam" id="PF07727"/>
    </source>
</evidence>
<organism evidence="2 3">
    <name type="scientific">Zymoseptoria tritici (strain ST99CH_3D7)</name>
    <dbReference type="NCBI Taxonomy" id="1276538"/>
    <lineage>
        <taxon>Eukaryota</taxon>
        <taxon>Fungi</taxon>
        <taxon>Dikarya</taxon>
        <taxon>Ascomycota</taxon>
        <taxon>Pezizomycotina</taxon>
        <taxon>Dothideomycetes</taxon>
        <taxon>Dothideomycetidae</taxon>
        <taxon>Mycosphaerellales</taxon>
        <taxon>Mycosphaerellaceae</taxon>
        <taxon>Zymoseptoria</taxon>
    </lineage>
</organism>
<dbReference type="InterPro" id="IPR013103">
    <property type="entry name" value="RVT_2"/>
</dbReference>
<name>A0A1X7S7K5_ZYMT9</name>
<keyword evidence="3" id="KW-1185">Reference proteome</keyword>
<dbReference type="Proteomes" id="UP000215127">
    <property type="component" value="Chromosome 12"/>
</dbReference>
<evidence type="ECO:0000313" key="3">
    <source>
        <dbReference type="Proteomes" id="UP000215127"/>
    </source>
</evidence>